<dbReference type="Proteomes" id="UP000003806">
    <property type="component" value="Chromosome"/>
</dbReference>
<dbReference type="Pfam" id="PF00270">
    <property type="entry name" value="DEAD"/>
    <property type="match status" value="1"/>
</dbReference>
<proteinExistence type="predicted"/>
<dbReference type="AlphaFoldDB" id="H0UK11"/>
<dbReference type="STRING" id="885272.JonanDRAFT_0626"/>
<dbReference type="EMBL" id="CM001376">
    <property type="protein sequence ID" value="EHM13021.1"/>
    <property type="molecule type" value="Genomic_DNA"/>
</dbReference>
<dbReference type="HOGENOM" id="CLU_012117_4_1_0"/>
<dbReference type="GO" id="GO:0051539">
    <property type="term" value="F:4 iron, 4 sulfur cluster binding"/>
    <property type="evidence" value="ECO:0007669"/>
    <property type="project" value="TreeGrafter"/>
</dbReference>
<dbReference type="GO" id="GO:0033677">
    <property type="term" value="F:DNA/RNA helicase activity"/>
    <property type="evidence" value="ECO:0007669"/>
    <property type="project" value="TreeGrafter"/>
</dbReference>
<dbReference type="InterPro" id="IPR006555">
    <property type="entry name" value="ATP-dep_Helicase_C"/>
</dbReference>
<dbReference type="PANTHER" id="PTHR11472">
    <property type="entry name" value="DNA REPAIR DEAD HELICASE RAD3/XP-D SUBFAMILY MEMBER"/>
    <property type="match status" value="1"/>
</dbReference>
<dbReference type="PANTHER" id="PTHR11472:SF59">
    <property type="entry name" value="ATP-DEPENDENT DNA HELICASE DING"/>
    <property type="match status" value="1"/>
</dbReference>
<organism evidence="5 6">
    <name type="scientific">Jonquetella anthropi DSM 22815</name>
    <dbReference type="NCBI Taxonomy" id="885272"/>
    <lineage>
        <taxon>Bacteria</taxon>
        <taxon>Thermotogati</taxon>
        <taxon>Synergistota</taxon>
        <taxon>Synergistia</taxon>
        <taxon>Synergistales</taxon>
        <taxon>Dethiosulfovibrionaceae</taxon>
        <taxon>Jonquetella</taxon>
    </lineage>
</organism>
<keyword evidence="2" id="KW-0378">Hydrolase</keyword>
<keyword evidence="1" id="KW-0547">Nucleotide-binding</keyword>
<evidence type="ECO:0000256" key="1">
    <source>
        <dbReference type="ARBA" id="ARBA00022741"/>
    </source>
</evidence>
<keyword evidence="3" id="KW-0067">ATP-binding</keyword>
<dbReference type="SUPFAM" id="SSF52540">
    <property type="entry name" value="P-loop containing nucleoside triphosphate hydrolases"/>
    <property type="match status" value="1"/>
</dbReference>
<evidence type="ECO:0000259" key="4">
    <source>
        <dbReference type="PROSITE" id="PS51193"/>
    </source>
</evidence>
<dbReference type="GO" id="GO:0005524">
    <property type="term" value="F:ATP binding"/>
    <property type="evidence" value="ECO:0007669"/>
    <property type="project" value="UniProtKB-KW"/>
</dbReference>
<protein>
    <submittedName>
        <fullName evidence="5">DNA helicase, Rad3</fullName>
    </submittedName>
</protein>
<dbReference type="PROSITE" id="PS51193">
    <property type="entry name" value="HELICASE_ATP_BIND_2"/>
    <property type="match status" value="1"/>
</dbReference>
<keyword evidence="5" id="KW-0347">Helicase</keyword>
<evidence type="ECO:0000256" key="2">
    <source>
        <dbReference type="ARBA" id="ARBA00022801"/>
    </source>
</evidence>
<dbReference type="InterPro" id="IPR014001">
    <property type="entry name" value="Helicase_ATP-bd"/>
</dbReference>
<dbReference type="GO" id="GO:0003676">
    <property type="term" value="F:nucleic acid binding"/>
    <property type="evidence" value="ECO:0007669"/>
    <property type="project" value="InterPro"/>
</dbReference>
<sequence>MEDIFGSDGLLSMGMPEFEVREGQGELADAISQFLLSDERVFAAEAPTGTGKTYAVMVPAMLWAQRYGRRLLVLTSSVTLQEQLADKDIPALQAALGLELRCCLLKGRGHYACLRKALSLGDEGFLSFDGDDGQLSQRIVAWSGETETGDLAELSLSANHPVLARIVSSHQTCLGKLCPCRDRCFYRRAMRRASESDVVVSNYHKYFAYRLDGEEFPIPCDLIVCDEAHAMSASARSVAAVSSRRGEWDHVLRHVPPAVKSLLETSEGDSEKALADVLTSLRAQAEELFLYLQLPQPENSPNNPYSDRVLASGGELTGGASRLAERVLSHPAAEDDEGNLPAVQWALGLSDMARRLNQCCDTSRWPEWAYWHDHESLKCSPVTGAPMISEVLDTPDAPKIVAVSATMTVDGKFNFWAAETGLWPDETRIMPSPFNLSEQMSVHVVDLGVRVMDREYGERVAKVCRRYCVRNKGATLVLLSSRRLLESVAGYLKGHASADGYCVLAQGDKPSAELLAQFRKNDGEAKVLVGLASFREGVDVAGDALTQVIIDRIPFSHPDDPIVQARRALEGGKYFTAVELPGAKMRLRQAMGRLIRSKTDHGRVVILDSRITQKQQWKFIDSLPPAPLKRVVVKTAPSC</sequence>
<feature type="domain" description="Helicase ATP-binding" evidence="4">
    <location>
        <begin position="10"/>
        <end position="293"/>
    </location>
</feature>
<evidence type="ECO:0000313" key="5">
    <source>
        <dbReference type="EMBL" id="EHM13021.1"/>
    </source>
</evidence>
<dbReference type="GO" id="GO:0006281">
    <property type="term" value="P:DNA repair"/>
    <property type="evidence" value="ECO:0007669"/>
    <property type="project" value="TreeGrafter"/>
</dbReference>
<dbReference type="InterPro" id="IPR045028">
    <property type="entry name" value="DinG/Rad3-like"/>
</dbReference>
<dbReference type="Pfam" id="PF13307">
    <property type="entry name" value="Helicase_C_2"/>
    <property type="match status" value="1"/>
</dbReference>
<dbReference type="OrthoDB" id="9803913at2"/>
<accession>H0UK11</accession>
<dbReference type="RefSeq" id="WP_008522753.1">
    <property type="nucleotide sequence ID" value="NZ_CM001376.1"/>
</dbReference>
<reference evidence="5 6" key="1">
    <citation type="submission" date="2011-11" db="EMBL/GenBank/DDBJ databases">
        <title>The Noncontiguous Finished genome of Jonquetella anthropi DSM 22815.</title>
        <authorList>
            <consortium name="US DOE Joint Genome Institute (JGI-PGF)"/>
            <person name="Lucas S."/>
            <person name="Copeland A."/>
            <person name="Lapidus A."/>
            <person name="Glavina del Rio T."/>
            <person name="Dalin E."/>
            <person name="Tice H."/>
            <person name="Bruce D."/>
            <person name="Goodwin L."/>
            <person name="Pitluck S."/>
            <person name="Peters L."/>
            <person name="Mikhailova N."/>
            <person name="Held B."/>
            <person name="Kyrpides N."/>
            <person name="Mavromatis K."/>
            <person name="Ivanova N."/>
            <person name="Markowitz V."/>
            <person name="Cheng J.-F."/>
            <person name="Hugenholtz P."/>
            <person name="Woyke T."/>
            <person name="Wu D."/>
            <person name="Gronow S."/>
            <person name="Wellnitz S."/>
            <person name="Brambilla E."/>
            <person name="Klenk H.-P."/>
            <person name="Eisen J.A."/>
        </authorList>
    </citation>
    <scope>NUCLEOTIDE SEQUENCE [LARGE SCALE GENOMIC DNA]</scope>
    <source>
        <strain evidence="5 6">DSM 22815</strain>
    </source>
</reference>
<dbReference type="Gene3D" id="3.40.50.300">
    <property type="entry name" value="P-loop containing nucleotide triphosphate hydrolases"/>
    <property type="match status" value="2"/>
</dbReference>
<keyword evidence="6" id="KW-1185">Reference proteome</keyword>
<dbReference type="eggNOG" id="COG1199">
    <property type="taxonomic scope" value="Bacteria"/>
</dbReference>
<name>H0UK11_9BACT</name>
<dbReference type="SMART" id="SM00491">
    <property type="entry name" value="HELICc2"/>
    <property type="match status" value="1"/>
</dbReference>
<dbReference type="GO" id="GO:0009432">
    <property type="term" value="P:SOS response"/>
    <property type="evidence" value="ECO:0007669"/>
    <property type="project" value="TreeGrafter"/>
</dbReference>
<evidence type="ECO:0000313" key="6">
    <source>
        <dbReference type="Proteomes" id="UP000003806"/>
    </source>
</evidence>
<gene>
    <name evidence="5" type="ORF">JonanDRAFT_0626</name>
</gene>
<dbReference type="InterPro" id="IPR011545">
    <property type="entry name" value="DEAD/DEAH_box_helicase_dom"/>
</dbReference>
<dbReference type="InterPro" id="IPR027417">
    <property type="entry name" value="P-loop_NTPase"/>
</dbReference>
<dbReference type="SMART" id="SM00487">
    <property type="entry name" value="DEXDc"/>
    <property type="match status" value="1"/>
</dbReference>
<dbReference type="GO" id="GO:0016818">
    <property type="term" value="F:hydrolase activity, acting on acid anhydrides, in phosphorus-containing anhydrides"/>
    <property type="evidence" value="ECO:0007669"/>
    <property type="project" value="InterPro"/>
</dbReference>
<evidence type="ECO:0000256" key="3">
    <source>
        <dbReference type="ARBA" id="ARBA00022840"/>
    </source>
</evidence>
<dbReference type="GO" id="GO:0003678">
    <property type="term" value="F:DNA helicase activity"/>
    <property type="evidence" value="ECO:0007669"/>
    <property type="project" value="TreeGrafter"/>
</dbReference>
<dbReference type="InterPro" id="IPR014013">
    <property type="entry name" value="Helic_SF1/SF2_ATP-bd_DinG/Rad3"/>
</dbReference>